<protein>
    <submittedName>
        <fullName evidence="1">Uncharacterized protein</fullName>
    </submittedName>
</protein>
<comment type="caution">
    <text evidence="1">The sequence shown here is derived from an EMBL/GenBank/DDBJ whole genome shotgun (WGS) entry which is preliminary data.</text>
</comment>
<reference evidence="1 2" key="1">
    <citation type="submission" date="2015-12" db="EMBL/GenBank/DDBJ databases">
        <title>Genome sequence of Tistrella mobilis MCCC 1A02139.</title>
        <authorList>
            <person name="Lu L."/>
            <person name="Lai Q."/>
            <person name="Shao Z."/>
            <person name="Qian P."/>
        </authorList>
    </citation>
    <scope>NUCLEOTIDE SEQUENCE [LARGE SCALE GENOMIC DNA]</scope>
    <source>
        <strain evidence="1 2">MCCC 1A02139</strain>
    </source>
</reference>
<evidence type="ECO:0000313" key="2">
    <source>
        <dbReference type="Proteomes" id="UP000075787"/>
    </source>
</evidence>
<accession>A0A162LXG3</accession>
<sequence>MQLMTEPLTPRDQIARAWSRVAYEDDRRPETGFSVLVPHGWDTHPPARPAGAAGAADEGLVPLAVWSDPGEDARVEVSVQRLARELAPADWMVEWLKANGFEVLAARRIASPAGALGDVLAVKRAAPDARIYRLRSYKSGPLLFLVAASVARHRFEALEETLFIGTEGFRLTGAASPVPAEPLREVTLTAPAPARFVIPAIWVQQRDDQLRAGQAWRFANPATEDHMVGLIYVATIPHDGAAGHDELADRLTASFRKDQEIEIQETPLRRVSEPDAPADVREARFPARRADGERVRLELVIARDPARWSVFALLGNRPDPDPLLIDAINRRAFEIVVASFTDRAAVA</sequence>
<gene>
    <name evidence="1" type="ORF">AUP44_19915</name>
</gene>
<dbReference type="AlphaFoldDB" id="A0A162LXG3"/>
<proteinExistence type="predicted"/>
<evidence type="ECO:0000313" key="1">
    <source>
        <dbReference type="EMBL" id="KYO57486.1"/>
    </source>
</evidence>
<dbReference type="EMBL" id="LPZR01000020">
    <property type="protein sequence ID" value="KYO57486.1"/>
    <property type="molecule type" value="Genomic_DNA"/>
</dbReference>
<organism evidence="1 2">
    <name type="scientific">Tistrella mobilis</name>
    <dbReference type="NCBI Taxonomy" id="171437"/>
    <lineage>
        <taxon>Bacteria</taxon>
        <taxon>Pseudomonadati</taxon>
        <taxon>Pseudomonadota</taxon>
        <taxon>Alphaproteobacteria</taxon>
        <taxon>Geminicoccales</taxon>
        <taxon>Geminicoccaceae</taxon>
        <taxon>Tistrella</taxon>
    </lineage>
</organism>
<dbReference type="OrthoDB" id="7347747at2"/>
<name>A0A162LXG3_9PROT</name>
<dbReference type="Proteomes" id="UP000075787">
    <property type="component" value="Unassembled WGS sequence"/>
</dbReference>